<dbReference type="RefSeq" id="WP_211332752.1">
    <property type="nucleotide sequence ID" value="NZ_RCCE01000001.1"/>
</dbReference>
<dbReference type="Proteomes" id="UP000269157">
    <property type="component" value="Unassembled WGS sequence"/>
</dbReference>
<dbReference type="EMBL" id="RCCE01000001">
    <property type="protein sequence ID" value="RLJ59853.1"/>
    <property type="molecule type" value="Genomic_DNA"/>
</dbReference>
<keyword evidence="2" id="KW-1185">Reference proteome</keyword>
<organism evidence="1 2">
    <name type="scientific">Litoreibacter meonggei</name>
    <dbReference type="NCBI Taxonomy" id="1049199"/>
    <lineage>
        <taxon>Bacteria</taxon>
        <taxon>Pseudomonadati</taxon>
        <taxon>Pseudomonadota</taxon>
        <taxon>Alphaproteobacteria</taxon>
        <taxon>Rhodobacterales</taxon>
        <taxon>Roseobacteraceae</taxon>
        <taxon>Litoreibacter</taxon>
    </lineage>
</organism>
<dbReference type="AlphaFoldDB" id="A0A497X2H2"/>
<evidence type="ECO:0000313" key="1">
    <source>
        <dbReference type="EMBL" id="RLJ59853.1"/>
    </source>
</evidence>
<gene>
    <name evidence="1" type="ORF">BCF46_0043</name>
</gene>
<evidence type="ECO:0008006" key="3">
    <source>
        <dbReference type="Google" id="ProtNLM"/>
    </source>
</evidence>
<reference evidence="1 2" key="1">
    <citation type="submission" date="2018-10" db="EMBL/GenBank/DDBJ databases">
        <title>Genomic Encyclopedia of Archaeal and Bacterial Type Strains, Phase II (KMG-II): from individual species to whole genera.</title>
        <authorList>
            <person name="Goeker M."/>
        </authorList>
    </citation>
    <scope>NUCLEOTIDE SEQUENCE [LARGE SCALE GENOMIC DNA]</scope>
    <source>
        <strain evidence="1 2">DSM 29466</strain>
    </source>
</reference>
<sequence length="171" mass="18873">MLKVSTPPLPDDALLRLYADGSGHYTDCFAVTMPQQVSLPEFVEAFYTAPLFRCERVVLKLAARRPSSDTDAADIANGKTTRFAGWDVEDRSENQLLMSDMASRTRSWFMTREASGGTRLYFGSAVTADQKTGKLGFLFNALLPIHQLYSYALLKGAVRRVSQGPAQAVAR</sequence>
<comment type="caution">
    <text evidence="1">The sequence shown here is derived from an EMBL/GenBank/DDBJ whole genome shotgun (WGS) entry which is preliminary data.</text>
</comment>
<proteinExistence type="predicted"/>
<evidence type="ECO:0000313" key="2">
    <source>
        <dbReference type="Proteomes" id="UP000269157"/>
    </source>
</evidence>
<protein>
    <recommendedName>
        <fullName evidence="3">DUF2867 domain-containing protein</fullName>
    </recommendedName>
</protein>
<name>A0A497X2H2_9RHOB</name>
<accession>A0A497X2H2</accession>